<dbReference type="NCBIfam" id="NF038083">
    <property type="entry name" value="CU044_5270_fam"/>
    <property type="match status" value="1"/>
</dbReference>
<reference evidence="4" key="1">
    <citation type="journal article" date="2019" name="Int. J. Syst. Evol. Microbiol.">
        <title>The Global Catalogue of Microorganisms (GCM) 10K type strain sequencing project: providing services to taxonomists for standard genome sequencing and annotation.</title>
        <authorList>
            <consortium name="The Broad Institute Genomics Platform"/>
            <consortium name="The Broad Institute Genome Sequencing Center for Infectious Disease"/>
            <person name="Wu L."/>
            <person name="Ma J."/>
        </authorList>
    </citation>
    <scope>NUCLEOTIDE SEQUENCE [LARGE SCALE GENOMIC DNA]</scope>
    <source>
        <strain evidence="4">JCM 9458</strain>
    </source>
</reference>
<proteinExistence type="predicted"/>
<protein>
    <recommendedName>
        <fullName evidence="5">CU044_5270 family protein</fullName>
    </recommendedName>
</protein>
<evidence type="ECO:0000256" key="1">
    <source>
        <dbReference type="SAM" id="MobiDB-lite"/>
    </source>
</evidence>
<accession>A0ABP6T9H0</accession>
<evidence type="ECO:0000256" key="2">
    <source>
        <dbReference type="SAM" id="Phobius"/>
    </source>
</evidence>
<dbReference type="EMBL" id="BAAAYN010000058">
    <property type="protein sequence ID" value="GAA3396661.1"/>
    <property type="molecule type" value="Genomic_DNA"/>
</dbReference>
<evidence type="ECO:0000313" key="4">
    <source>
        <dbReference type="Proteomes" id="UP001501676"/>
    </source>
</evidence>
<organism evidence="3 4">
    <name type="scientific">Cryptosporangium minutisporangium</name>
    <dbReference type="NCBI Taxonomy" id="113569"/>
    <lineage>
        <taxon>Bacteria</taxon>
        <taxon>Bacillati</taxon>
        <taxon>Actinomycetota</taxon>
        <taxon>Actinomycetes</taxon>
        <taxon>Cryptosporangiales</taxon>
        <taxon>Cryptosporangiaceae</taxon>
        <taxon>Cryptosporangium</taxon>
    </lineage>
</organism>
<feature type="region of interest" description="Disordered" evidence="1">
    <location>
        <begin position="41"/>
        <end position="60"/>
    </location>
</feature>
<evidence type="ECO:0000313" key="3">
    <source>
        <dbReference type="EMBL" id="GAA3396661.1"/>
    </source>
</evidence>
<name>A0ABP6T9H0_9ACTN</name>
<dbReference type="Proteomes" id="UP001501676">
    <property type="component" value="Unassembled WGS sequence"/>
</dbReference>
<sequence>MNAGLEDDLRRLFGPLDPAPAEARSAGRIDEADRDADLRTILGSGAPGAQRAVPPRGARPTRRRAFLVGAAAAAVLAGTTPIAVKLLGSDEAAYAATPPPLTFRQTPVAPAAPALERIAARTTSLPDDTGEGRYRHITVVGWYLDSATRGGTTTSAVVPRKTEKWLAEDGSGRSVTTTQPATFESEDDRHWWSRLGEDDDRTVQTWSVGEYYGTWKQPAPTDPRQMTQFLRINHPVANGPAGVFTAVTDLCREQVLTPPQRAALLRSLATVPGLRAAGSVTDRSGRHGEAFLLDSAYSGLPTQYTVIVDPANGRLLGWEQMLTKDAGRLNVRIPAVLTYETLTRSEYTSTDGE</sequence>
<keyword evidence="2" id="KW-1133">Transmembrane helix</keyword>
<feature type="region of interest" description="Disordered" evidence="1">
    <location>
        <begin position="1"/>
        <end position="33"/>
    </location>
</feature>
<keyword evidence="2" id="KW-0812">Transmembrane</keyword>
<feature type="transmembrane region" description="Helical" evidence="2">
    <location>
        <begin position="65"/>
        <end position="84"/>
    </location>
</feature>
<evidence type="ECO:0008006" key="5">
    <source>
        <dbReference type="Google" id="ProtNLM"/>
    </source>
</evidence>
<dbReference type="InterPro" id="IPR047789">
    <property type="entry name" value="CU044_5270-like"/>
</dbReference>
<keyword evidence="2" id="KW-0472">Membrane</keyword>
<keyword evidence="4" id="KW-1185">Reference proteome</keyword>
<gene>
    <name evidence="3" type="ORF">GCM10020369_74190</name>
</gene>
<comment type="caution">
    <text evidence="3">The sequence shown here is derived from an EMBL/GenBank/DDBJ whole genome shotgun (WGS) entry which is preliminary data.</text>
</comment>
<dbReference type="RefSeq" id="WP_345732982.1">
    <property type="nucleotide sequence ID" value="NZ_BAAAYN010000058.1"/>
</dbReference>